<reference evidence="1" key="1">
    <citation type="submission" date="2019-06" db="EMBL/GenBank/DDBJ databases">
        <authorList>
            <person name="Zheng W."/>
        </authorList>
    </citation>
    <scope>NUCLEOTIDE SEQUENCE</scope>
    <source>
        <strain evidence="1">QDHG01</strain>
    </source>
</reference>
<keyword evidence="2" id="KW-1185">Reference proteome</keyword>
<accession>A0A8J8T2H4</accession>
<gene>
    <name evidence="1" type="ORF">FGO68_gene17207</name>
</gene>
<organism evidence="1 2">
    <name type="scientific">Halteria grandinella</name>
    <dbReference type="NCBI Taxonomy" id="5974"/>
    <lineage>
        <taxon>Eukaryota</taxon>
        <taxon>Sar</taxon>
        <taxon>Alveolata</taxon>
        <taxon>Ciliophora</taxon>
        <taxon>Intramacronucleata</taxon>
        <taxon>Spirotrichea</taxon>
        <taxon>Stichotrichia</taxon>
        <taxon>Sporadotrichida</taxon>
        <taxon>Halteriidae</taxon>
        <taxon>Halteria</taxon>
    </lineage>
</organism>
<comment type="caution">
    <text evidence="1">The sequence shown here is derived from an EMBL/GenBank/DDBJ whole genome shotgun (WGS) entry which is preliminary data.</text>
</comment>
<evidence type="ECO:0000313" key="2">
    <source>
        <dbReference type="Proteomes" id="UP000785679"/>
    </source>
</evidence>
<evidence type="ECO:0000313" key="1">
    <source>
        <dbReference type="EMBL" id="TNV79430.1"/>
    </source>
</evidence>
<sequence>MNLASHSQQLSSFPSQFLEAFKKMLFNTMNSSRSFSTITLHMLTHCTFSQQIQRTALYQRLFKKEILTFSIKWRMHR</sequence>
<dbReference type="AlphaFoldDB" id="A0A8J8T2H4"/>
<protein>
    <submittedName>
        <fullName evidence="1">Uncharacterized protein</fullName>
    </submittedName>
</protein>
<name>A0A8J8T2H4_HALGN</name>
<dbReference type="Proteomes" id="UP000785679">
    <property type="component" value="Unassembled WGS sequence"/>
</dbReference>
<dbReference type="EMBL" id="RRYP01008924">
    <property type="protein sequence ID" value="TNV79430.1"/>
    <property type="molecule type" value="Genomic_DNA"/>
</dbReference>
<proteinExistence type="predicted"/>